<evidence type="ECO:0000256" key="7">
    <source>
        <dbReference type="SAM" id="Coils"/>
    </source>
</evidence>
<dbReference type="InterPro" id="IPR013592">
    <property type="entry name" value="Maf_TF_N"/>
</dbReference>
<dbReference type="InterPro" id="IPR008917">
    <property type="entry name" value="TF_DNA-bd_sf"/>
</dbReference>
<dbReference type="InterPro" id="IPR004826">
    <property type="entry name" value="bZIP_Maf"/>
</dbReference>
<feature type="domain" description="BZIP" evidence="9">
    <location>
        <begin position="151"/>
        <end position="214"/>
    </location>
</feature>
<dbReference type="Pfam" id="PF03131">
    <property type="entry name" value="bZIP_Maf"/>
    <property type="match status" value="1"/>
</dbReference>
<evidence type="ECO:0000256" key="6">
    <source>
        <dbReference type="ARBA" id="ARBA00023242"/>
    </source>
</evidence>
<dbReference type="Gene3D" id="1.20.5.170">
    <property type="match status" value="1"/>
</dbReference>
<protein>
    <recommendedName>
        <fullName evidence="2">Transcription factor Maf</fullName>
    </recommendedName>
</protein>
<dbReference type="PANTHER" id="PTHR10129">
    <property type="entry name" value="TRANSCRIPTION FACTOR MAF"/>
    <property type="match status" value="1"/>
</dbReference>
<dbReference type="PROSITE" id="PS50217">
    <property type="entry name" value="BZIP"/>
    <property type="match status" value="1"/>
</dbReference>
<dbReference type="PANTHER" id="PTHR10129:SF9">
    <property type="entry name" value="TRANSCRIPTION FACTOR MAF"/>
    <property type="match status" value="1"/>
</dbReference>
<dbReference type="GO" id="GO:0005634">
    <property type="term" value="C:nucleus"/>
    <property type="evidence" value="ECO:0007669"/>
    <property type="project" value="TreeGrafter"/>
</dbReference>
<evidence type="ECO:0000256" key="3">
    <source>
        <dbReference type="ARBA" id="ARBA00023015"/>
    </source>
</evidence>
<keyword evidence="4" id="KW-0238">DNA-binding</keyword>
<organism evidence="10 11">
    <name type="scientific">Neophocaena asiaeorientalis asiaeorientalis</name>
    <name type="common">Yangtze finless porpoise</name>
    <name type="synonym">Neophocaena phocaenoides subsp. asiaeorientalis</name>
    <dbReference type="NCBI Taxonomy" id="1706337"/>
    <lineage>
        <taxon>Eukaryota</taxon>
        <taxon>Metazoa</taxon>
        <taxon>Chordata</taxon>
        <taxon>Craniata</taxon>
        <taxon>Vertebrata</taxon>
        <taxon>Euteleostomi</taxon>
        <taxon>Mammalia</taxon>
        <taxon>Eutheria</taxon>
        <taxon>Laurasiatheria</taxon>
        <taxon>Artiodactyla</taxon>
        <taxon>Whippomorpha</taxon>
        <taxon>Cetacea</taxon>
        <taxon>Odontoceti</taxon>
        <taxon>Phocoenidae</taxon>
        <taxon>Neophocaena</taxon>
    </lineage>
</organism>
<dbReference type="AlphaFoldDB" id="A0A341AKL1"/>
<dbReference type="FunCoup" id="A0A341AKL1">
    <property type="interactions" value="94"/>
</dbReference>
<evidence type="ECO:0000256" key="4">
    <source>
        <dbReference type="ARBA" id="ARBA00023125"/>
    </source>
</evidence>
<dbReference type="Proteomes" id="UP000252040">
    <property type="component" value="Unplaced"/>
</dbReference>
<dbReference type="InParanoid" id="A0A341AKL1"/>
<name>A0A341AKL1_NEOAA</name>
<dbReference type="GO" id="GO:0000981">
    <property type="term" value="F:DNA-binding transcription factor activity, RNA polymerase II-specific"/>
    <property type="evidence" value="ECO:0007669"/>
    <property type="project" value="TreeGrafter"/>
</dbReference>
<dbReference type="GO" id="GO:0000978">
    <property type="term" value="F:RNA polymerase II cis-regulatory region sequence-specific DNA binding"/>
    <property type="evidence" value="ECO:0007669"/>
    <property type="project" value="TreeGrafter"/>
</dbReference>
<dbReference type="InterPro" id="IPR024874">
    <property type="entry name" value="Transcription_factor_Maf_fam"/>
</dbReference>
<evidence type="ECO:0000313" key="10">
    <source>
        <dbReference type="Proteomes" id="UP000252040"/>
    </source>
</evidence>
<feature type="compositionally biased region" description="Low complexity" evidence="8">
    <location>
        <begin position="72"/>
        <end position="82"/>
    </location>
</feature>
<sequence length="323" mass="36070">MASELAMSNSDLPTSPLAMEYVNDFDLMKFEVKKEPVETDRIISQCGRLIAGGSLSSTPMSTPCSSVPPSPSFSAPSPGSGSEQKAHLEDYYWMTGYPQQLNPEALGFSPEDAVEALISNSHQLQGGFDGYARGAQQLAFFCGVSKEEVIRLKQKRRTLKNRGYAQSCRFKRVQQRHVLESEKNQLLQQVDHLKQEISRLVRERDAYKEKYEKLVSSGFRENGSSSDNPSSPEFFITEPTHKLEPSVGYTTFWKPHSVMCLPVCSQNEIYMPRAEALTEPSTLIFSRALDSIVFISDVKRGHSSDRAVPKGILYISDVKNPVA</sequence>
<gene>
    <name evidence="11" type="primary">MAF</name>
</gene>
<dbReference type="InterPro" id="IPR004827">
    <property type="entry name" value="bZIP"/>
</dbReference>
<accession>A0A341AKL1</accession>
<dbReference type="GeneID" id="112393342"/>
<reference evidence="11" key="1">
    <citation type="submission" date="2025-08" db="UniProtKB">
        <authorList>
            <consortium name="RefSeq"/>
        </authorList>
    </citation>
    <scope>IDENTIFICATION</scope>
    <source>
        <tissue evidence="11">Meat</tissue>
    </source>
</reference>
<evidence type="ECO:0000256" key="8">
    <source>
        <dbReference type="SAM" id="MobiDB-lite"/>
    </source>
</evidence>
<keyword evidence="5" id="KW-0804">Transcription</keyword>
<evidence type="ECO:0000313" key="11">
    <source>
        <dbReference type="RefSeq" id="XP_024591281.1"/>
    </source>
</evidence>
<evidence type="ECO:0000259" key="9">
    <source>
        <dbReference type="PROSITE" id="PS50217"/>
    </source>
</evidence>
<dbReference type="STRING" id="1706337.A0A341AKL1"/>
<feature type="coiled-coil region" evidence="7">
    <location>
        <begin position="176"/>
        <end position="217"/>
    </location>
</feature>
<dbReference type="KEGG" id="nasi:112393342"/>
<keyword evidence="6" id="KW-0539">Nucleus</keyword>
<dbReference type="GO" id="GO:0070306">
    <property type="term" value="P:lens fiber cell differentiation"/>
    <property type="evidence" value="ECO:0007669"/>
    <property type="project" value="TreeGrafter"/>
</dbReference>
<dbReference type="SMART" id="SM00338">
    <property type="entry name" value="BRLZ"/>
    <property type="match status" value="1"/>
</dbReference>
<dbReference type="CTD" id="4094"/>
<keyword evidence="10" id="KW-1185">Reference proteome</keyword>
<dbReference type="CDD" id="cd14718">
    <property type="entry name" value="bZIP_Maf_large"/>
    <property type="match status" value="1"/>
</dbReference>
<feature type="region of interest" description="Disordered" evidence="8">
    <location>
        <begin position="57"/>
        <end position="84"/>
    </location>
</feature>
<comment type="similarity">
    <text evidence="1">Belongs to the bZIP family. Maf subfamily.</text>
</comment>
<proteinExistence type="inferred from homology"/>
<dbReference type="SUPFAM" id="SSF47454">
    <property type="entry name" value="A DNA-binding domain in eukaryotic transcription factors"/>
    <property type="match status" value="1"/>
</dbReference>
<evidence type="ECO:0000256" key="2">
    <source>
        <dbReference type="ARBA" id="ARBA00017618"/>
    </source>
</evidence>
<keyword evidence="3" id="KW-0805">Transcription regulation</keyword>
<dbReference type="RefSeq" id="XP_024591281.1">
    <property type="nucleotide sequence ID" value="XM_024735513.1"/>
</dbReference>
<evidence type="ECO:0000256" key="1">
    <source>
        <dbReference type="ARBA" id="ARBA00008500"/>
    </source>
</evidence>
<keyword evidence="7" id="KW-0175">Coiled coil</keyword>
<dbReference type="Pfam" id="PF08383">
    <property type="entry name" value="Maf_N"/>
    <property type="match status" value="1"/>
</dbReference>
<evidence type="ECO:0000256" key="5">
    <source>
        <dbReference type="ARBA" id="ARBA00023163"/>
    </source>
</evidence>